<evidence type="ECO:0000313" key="2">
    <source>
        <dbReference type="Proteomes" id="UP001229355"/>
    </source>
</evidence>
<dbReference type="RefSeq" id="WP_280660020.1">
    <property type="nucleotide sequence ID" value="NZ_CP120373.1"/>
</dbReference>
<proteinExistence type="predicted"/>
<organism evidence="1 2">
    <name type="scientific">Sinorhizobium garamanticum</name>
    <dbReference type="NCBI Taxonomy" id="680247"/>
    <lineage>
        <taxon>Bacteria</taxon>
        <taxon>Pseudomonadati</taxon>
        <taxon>Pseudomonadota</taxon>
        <taxon>Alphaproteobacteria</taxon>
        <taxon>Hyphomicrobiales</taxon>
        <taxon>Rhizobiaceae</taxon>
        <taxon>Sinorhizobium/Ensifer group</taxon>
        <taxon>Sinorhizobium</taxon>
    </lineage>
</organism>
<keyword evidence="2" id="KW-1185">Reference proteome</keyword>
<dbReference type="EMBL" id="CP120373">
    <property type="protein sequence ID" value="WEX88006.1"/>
    <property type="molecule type" value="Genomic_DNA"/>
</dbReference>
<reference evidence="1 2" key="1">
    <citation type="submission" date="2023-03" db="EMBL/GenBank/DDBJ databases">
        <authorList>
            <person name="Kaur S."/>
            <person name="Espinosa-Saiz D."/>
            <person name="Velazquez E."/>
            <person name="Menendez E."/>
            <person name="diCenzo G.C."/>
        </authorList>
    </citation>
    <scope>NUCLEOTIDE SEQUENCE [LARGE SCALE GENOMIC DNA]</scope>
    <source>
        <strain evidence="1 2">LMG 24692</strain>
    </source>
</reference>
<sequence>MSEALARSICDEYGIKIVPGNVFPMPGETRAVATMARIIAKHGEGHFRMVMTELAETKGKEGLIDVFTLWAFSDLIRACPEWVEEHTSQFLDWLDELPMGWICYITSQLRGVVRQRYALAGVIHYQLWVKAQKSLAGKGATEKYAKRVRRTKEQEIQYGRELTGIKRSLPHGHFTLWVQEKSGLSLHIAHKFMRMAREADAVELKAAA</sequence>
<gene>
    <name evidence="1" type="ORF">PZN02_000452</name>
</gene>
<dbReference type="Proteomes" id="UP001229355">
    <property type="component" value="Chromosome 1"/>
</dbReference>
<evidence type="ECO:0000313" key="1">
    <source>
        <dbReference type="EMBL" id="WEX88006.1"/>
    </source>
</evidence>
<accession>A0ABY8DAU2</accession>
<protein>
    <submittedName>
        <fullName evidence="1">Uncharacterized protein</fullName>
    </submittedName>
</protein>
<name>A0ABY8DAU2_9HYPH</name>